<dbReference type="AlphaFoldDB" id="A4TTS2"/>
<reference evidence="2" key="1">
    <citation type="journal article" date="2007" name="J. Bacteriol.">
        <title>Comparative genome analysis of four magnetotactic bacteria reveals a complex set of group-specific genes implicated in magnetosome biomineralization and function.</title>
        <authorList>
            <person name="Richter M."/>
            <person name="Kube M."/>
            <person name="Bazylinski D.A."/>
            <person name="Lombardot T."/>
            <person name="Gloeckner F.O."/>
            <person name="Reinhardt R."/>
            <person name="Schueler D."/>
        </authorList>
    </citation>
    <scope>NUCLEOTIDE SEQUENCE</scope>
    <source>
        <strain evidence="2">MSR-1</strain>
    </source>
</reference>
<keyword evidence="1" id="KW-0472">Membrane</keyword>
<feature type="transmembrane region" description="Helical" evidence="1">
    <location>
        <begin position="37"/>
        <end position="55"/>
    </location>
</feature>
<protein>
    <submittedName>
        <fullName evidence="2">Uncharacterized protein</fullName>
    </submittedName>
</protein>
<accession>A4TTS2</accession>
<evidence type="ECO:0000313" key="2">
    <source>
        <dbReference type="EMBL" id="CAM74029.1"/>
    </source>
</evidence>
<gene>
    <name evidence="2" type="ORF">MGR_0119</name>
</gene>
<keyword evidence="1" id="KW-1133">Transmembrane helix</keyword>
<name>A4TTS2_9PROT</name>
<dbReference type="EMBL" id="CU459003">
    <property type="protein sequence ID" value="CAM74029.1"/>
    <property type="molecule type" value="Genomic_DNA"/>
</dbReference>
<organism evidence="2">
    <name type="scientific">Magnetospirillum gryphiswaldense</name>
    <dbReference type="NCBI Taxonomy" id="55518"/>
    <lineage>
        <taxon>Bacteria</taxon>
        <taxon>Pseudomonadati</taxon>
        <taxon>Pseudomonadota</taxon>
        <taxon>Alphaproteobacteria</taxon>
        <taxon>Rhodospirillales</taxon>
        <taxon>Rhodospirillaceae</taxon>
        <taxon>Magnetospirillum</taxon>
    </lineage>
</organism>
<proteinExistence type="predicted"/>
<sequence length="65" mass="7221">MSEAVALYLGEDFQTMHPDLDQQIPLMAEIAVANGEMLVWASMVLIMSLPFLAEWRLAKRGSVQG</sequence>
<keyword evidence="1" id="KW-0812">Transmembrane</keyword>
<evidence type="ECO:0000256" key="1">
    <source>
        <dbReference type="SAM" id="Phobius"/>
    </source>
</evidence>